<reference evidence="3" key="2">
    <citation type="submission" date="2015-06" db="UniProtKB">
        <authorList>
            <consortium name="EnsemblProtists"/>
        </authorList>
    </citation>
    <scope>IDENTIFICATION</scope>
    <source>
        <strain evidence="3">Pr102</strain>
    </source>
</reference>
<evidence type="ECO:0000313" key="4">
    <source>
        <dbReference type="Proteomes" id="UP000005238"/>
    </source>
</evidence>
<proteinExistence type="predicted"/>
<dbReference type="EMBL" id="DS566093">
    <property type="status" value="NOT_ANNOTATED_CDS"/>
    <property type="molecule type" value="Genomic_DNA"/>
</dbReference>
<dbReference type="VEuPathDB" id="FungiDB:KRP23_1200"/>
<sequence length="290" mass="31638">MCLILRIMGDASKGEDPELVGSANQAVNADAPPPPPPGQKTPYYVTEDIKKNLNAQFNTYGVQITSVAITNVRLPATFQEQMQSRTTHLSAIKEQNMKQLNDMQLLSYKEEIDTTKLARKMKLMEEEQQGQARHSSDSGSNAQETRVECNKIAAEATLAIEQIHADTKRISSEIVFRSDTDIRLVLAEEEAYKMQLKAEVEEISSSGEAKAKEIIARAEGAAAKKLEKARAHALDMQRLELLSSLAQNSKTVVTGNSSNSLLAEMMVANQHGSVLLNVGEGGLKGLVQAS</sequence>
<name>H3H0R4_PHYRM</name>
<feature type="domain" description="Band 7" evidence="2">
    <location>
        <begin position="46"/>
        <end position="88"/>
    </location>
</feature>
<feature type="region of interest" description="Disordered" evidence="1">
    <location>
        <begin position="124"/>
        <end position="146"/>
    </location>
</feature>
<dbReference type="Gene3D" id="3.30.479.30">
    <property type="entry name" value="Band 7 domain"/>
    <property type="match status" value="1"/>
</dbReference>
<dbReference type="InterPro" id="IPR036013">
    <property type="entry name" value="Band_7/SPFH_dom_sf"/>
</dbReference>
<protein>
    <recommendedName>
        <fullName evidence="2">Band 7 domain-containing protein</fullName>
    </recommendedName>
</protein>
<dbReference type="HOGENOM" id="CLU_045622_0_0_1"/>
<dbReference type="Pfam" id="PF01145">
    <property type="entry name" value="Band_7"/>
    <property type="match status" value="1"/>
</dbReference>
<dbReference type="VEuPathDB" id="FungiDB:KRP22_7650"/>
<dbReference type="eggNOG" id="ENOG502RY9Y">
    <property type="taxonomic scope" value="Eukaryota"/>
</dbReference>
<dbReference type="InParanoid" id="H3H0R4"/>
<dbReference type="InterPro" id="IPR001107">
    <property type="entry name" value="Band_7"/>
</dbReference>
<evidence type="ECO:0000259" key="2">
    <source>
        <dbReference type="Pfam" id="PF01145"/>
    </source>
</evidence>
<keyword evidence="4" id="KW-1185">Reference proteome</keyword>
<dbReference type="VEuPathDB" id="FungiDB:KRP23_2495"/>
<dbReference type="EnsemblProtists" id="Phyra83765">
    <property type="protein sequence ID" value="Phyra83765"/>
    <property type="gene ID" value="Phyra83765"/>
</dbReference>
<organism evidence="3 4">
    <name type="scientific">Phytophthora ramorum</name>
    <name type="common">Sudden oak death agent</name>
    <dbReference type="NCBI Taxonomy" id="164328"/>
    <lineage>
        <taxon>Eukaryota</taxon>
        <taxon>Sar</taxon>
        <taxon>Stramenopiles</taxon>
        <taxon>Oomycota</taxon>
        <taxon>Peronosporomycetes</taxon>
        <taxon>Peronosporales</taxon>
        <taxon>Peronosporaceae</taxon>
        <taxon>Phytophthora</taxon>
    </lineage>
</organism>
<reference evidence="4" key="1">
    <citation type="journal article" date="2006" name="Science">
        <title>Phytophthora genome sequences uncover evolutionary origins and mechanisms of pathogenesis.</title>
        <authorList>
            <person name="Tyler B.M."/>
            <person name="Tripathy S."/>
            <person name="Zhang X."/>
            <person name="Dehal P."/>
            <person name="Jiang R.H."/>
            <person name="Aerts A."/>
            <person name="Arredondo F.D."/>
            <person name="Baxter L."/>
            <person name="Bensasson D."/>
            <person name="Beynon J.L."/>
            <person name="Chapman J."/>
            <person name="Damasceno C.M."/>
            <person name="Dorrance A.E."/>
            <person name="Dou D."/>
            <person name="Dickerman A.W."/>
            <person name="Dubchak I.L."/>
            <person name="Garbelotto M."/>
            <person name="Gijzen M."/>
            <person name="Gordon S.G."/>
            <person name="Govers F."/>
            <person name="Grunwald N.J."/>
            <person name="Huang W."/>
            <person name="Ivors K.L."/>
            <person name="Jones R.W."/>
            <person name="Kamoun S."/>
            <person name="Krampis K."/>
            <person name="Lamour K.H."/>
            <person name="Lee M.K."/>
            <person name="McDonald W.H."/>
            <person name="Medina M."/>
            <person name="Meijer H.J."/>
            <person name="Nordberg E.K."/>
            <person name="Maclean D.J."/>
            <person name="Ospina-Giraldo M.D."/>
            <person name="Morris P.F."/>
            <person name="Phuntumart V."/>
            <person name="Putnam N.H."/>
            <person name="Rash S."/>
            <person name="Rose J.K."/>
            <person name="Sakihama Y."/>
            <person name="Salamov A.A."/>
            <person name="Savidor A."/>
            <person name="Scheuring C.F."/>
            <person name="Smith B.M."/>
            <person name="Sobral B.W."/>
            <person name="Terry A."/>
            <person name="Torto-Alalibo T.A."/>
            <person name="Win J."/>
            <person name="Xu Z."/>
            <person name="Zhang H."/>
            <person name="Grigoriev I.V."/>
            <person name="Rokhsar D.S."/>
            <person name="Boore J.L."/>
        </authorList>
    </citation>
    <scope>NUCLEOTIDE SEQUENCE [LARGE SCALE GENOMIC DNA]</scope>
    <source>
        <strain evidence="4">Pr102</strain>
    </source>
</reference>
<feature type="compositionally biased region" description="Polar residues" evidence="1">
    <location>
        <begin position="129"/>
        <end position="144"/>
    </location>
</feature>
<evidence type="ECO:0000256" key="1">
    <source>
        <dbReference type="SAM" id="MobiDB-lite"/>
    </source>
</evidence>
<dbReference type="AlphaFoldDB" id="H3H0R4"/>
<evidence type="ECO:0000313" key="3">
    <source>
        <dbReference type="EnsemblProtists" id="Phyra83765"/>
    </source>
</evidence>
<accession>H3H0R4</accession>
<dbReference type="Proteomes" id="UP000005238">
    <property type="component" value="Unassembled WGS sequence"/>
</dbReference>